<proteinExistence type="predicted"/>
<evidence type="ECO:0000313" key="1">
    <source>
        <dbReference type="EMBL" id="WAR24416.1"/>
    </source>
</evidence>
<dbReference type="Proteomes" id="UP001164746">
    <property type="component" value="Chromosome 13"/>
</dbReference>
<protein>
    <submittedName>
        <fullName evidence="1">Uncharacterized protein</fullName>
    </submittedName>
</protein>
<sequence>MFPSIDCNMFPQLHKPDKRTEIADETIRTTVAVEETQTGRTENSRSTNSRISYEIWRPNMRQDVIEIVEQYNNAFNLNLDMNRANMMAISPDVLDKSGNILLRPFLANLSRR</sequence>
<gene>
    <name evidence="1" type="ORF">MAR_038085</name>
</gene>
<reference evidence="1" key="1">
    <citation type="submission" date="2022-11" db="EMBL/GenBank/DDBJ databases">
        <title>Centuries of genome instability and evolution in soft-shell clam transmissible cancer (bioRxiv).</title>
        <authorList>
            <person name="Hart S.F.M."/>
            <person name="Yonemitsu M.A."/>
            <person name="Giersch R.M."/>
            <person name="Beal B.F."/>
            <person name="Arriagada G."/>
            <person name="Davis B.W."/>
            <person name="Ostrander E.A."/>
            <person name="Goff S.P."/>
            <person name="Metzger M.J."/>
        </authorList>
    </citation>
    <scope>NUCLEOTIDE SEQUENCE</scope>
    <source>
        <strain evidence="1">MELC-2E11</strain>
        <tissue evidence="1">Siphon/mantle</tissue>
    </source>
</reference>
<organism evidence="1 2">
    <name type="scientific">Mya arenaria</name>
    <name type="common">Soft-shell clam</name>
    <dbReference type="NCBI Taxonomy" id="6604"/>
    <lineage>
        <taxon>Eukaryota</taxon>
        <taxon>Metazoa</taxon>
        <taxon>Spiralia</taxon>
        <taxon>Lophotrochozoa</taxon>
        <taxon>Mollusca</taxon>
        <taxon>Bivalvia</taxon>
        <taxon>Autobranchia</taxon>
        <taxon>Heteroconchia</taxon>
        <taxon>Euheterodonta</taxon>
        <taxon>Imparidentia</taxon>
        <taxon>Neoheterodontei</taxon>
        <taxon>Myida</taxon>
        <taxon>Myoidea</taxon>
        <taxon>Myidae</taxon>
        <taxon>Mya</taxon>
    </lineage>
</organism>
<dbReference type="EMBL" id="CP111024">
    <property type="protein sequence ID" value="WAR24416.1"/>
    <property type="molecule type" value="Genomic_DNA"/>
</dbReference>
<keyword evidence="2" id="KW-1185">Reference proteome</keyword>
<name>A0ABY7FZ85_MYAAR</name>
<accession>A0ABY7FZ85</accession>
<evidence type="ECO:0000313" key="2">
    <source>
        <dbReference type="Proteomes" id="UP001164746"/>
    </source>
</evidence>